<sequence length="47" mass="5509">MPYQFQSFISILKKDTGEKQINSVSVTIPQITTWSDMFDQPVLRSFR</sequence>
<reference evidence="1 2" key="1">
    <citation type="submission" date="2017-06" db="EMBL/GenBank/DDBJ databases">
        <authorList>
            <person name="Kim H.J."/>
            <person name="Triplett B.A."/>
        </authorList>
    </citation>
    <scope>NUCLEOTIDE SEQUENCE [LARGE SCALE GENOMIC DNA]</scope>
</reference>
<dbReference type="Proteomes" id="UP000223025">
    <property type="component" value="Segment"/>
</dbReference>
<organism evidence="1 2">
    <name type="scientific">Agrobacterium phage Atu_ph07</name>
    <dbReference type="NCBI Taxonomy" id="2024264"/>
    <lineage>
        <taxon>Viruses</taxon>
        <taxon>Duplodnaviria</taxon>
        <taxon>Heunggongvirae</taxon>
        <taxon>Uroviricota</taxon>
        <taxon>Caudoviricetes</taxon>
        <taxon>Polybotosvirus</taxon>
        <taxon>Polybotosvirus Atuph07</taxon>
    </lineage>
</organism>
<evidence type="ECO:0000313" key="1">
    <source>
        <dbReference type="EMBL" id="AUZ95151.1"/>
    </source>
</evidence>
<protein>
    <submittedName>
        <fullName evidence="1">Uncharacterized protein</fullName>
    </submittedName>
</protein>
<dbReference type="EMBL" id="MF403008">
    <property type="protein sequence ID" value="AUZ95151.1"/>
    <property type="molecule type" value="Genomic_DNA"/>
</dbReference>
<dbReference type="KEGG" id="vg:40088395"/>
<evidence type="ECO:0000313" key="2">
    <source>
        <dbReference type="Proteomes" id="UP000223025"/>
    </source>
</evidence>
<dbReference type="RefSeq" id="YP_009612057.1">
    <property type="nucleotide sequence ID" value="NC_042013.1"/>
</dbReference>
<name>A0A2L0V054_9CAUD</name>
<accession>A0A2L0V054</accession>
<proteinExistence type="predicted"/>
<dbReference type="GeneID" id="40088395"/>
<keyword evidence="2" id="KW-1185">Reference proteome</keyword>